<dbReference type="OrthoDB" id="7068897at2"/>
<keyword evidence="2" id="KW-1185">Reference proteome</keyword>
<organism evidence="1 2">
    <name type="scientific">Abyssibacter profundi</name>
    <dbReference type="NCBI Taxonomy" id="2182787"/>
    <lineage>
        <taxon>Bacteria</taxon>
        <taxon>Pseudomonadati</taxon>
        <taxon>Pseudomonadota</taxon>
        <taxon>Gammaproteobacteria</taxon>
        <taxon>Chromatiales</taxon>
        <taxon>Oceanococcaceae</taxon>
        <taxon>Abyssibacter</taxon>
    </lineage>
</organism>
<dbReference type="InterPro" id="IPR022053">
    <property type="entry name" value="DUF3613"/>
</dbReference>
<dbReference type="Pfam" id="PF12266">
    <property type="entry name" value="DUF3613"/>
    <property type="match status" value="1"/>
</dbReference>
<dbReference type="Proteomes" id="UP000251800">
    <property type="component" value="Unassembled WGS sequence"/>
</dbReference>
<evidence type="ECO:0000313" key="1">
    <source>
        <dbReference type="EMBL" id="PWN57641.1"/>
    </source>
</evidence>
<accession>A0A363UQA1</accession>
<dbReference type="AlphaFoldDB" id="A0A363UQA1"/>
<reference evidence="1 2" key="1">
    <citation type="submission" date="2018-05" db="EMBL/GenBank/DDBJ databases">
        <title>Abyssibacter profundi OUC007T gen. nov., sp. nov, a marine bacterium isolated from seawater of the Mariana Trench.</title>
        <authorList>
            <person name="Zhou S."/>
        </authorList>
    </citation>
    <scope>NUCLEOTIDE SEQUENCE [LARGE SCALE GENOMIC DNA]</scope>
    <source>
        <strain evidence="1 2">OUC007</strain>
    </source>
</reference>
<name>A0A363UQA1_9GAMM</name>
<evidence type="ECO:0000313" key="2">
    <source>
        <dbReference type="Proteomes" id="UP000251800"/>
    </source>
</evidence>
<proteinExistence type="predicted"/>
<gene>
    <name evidence="1" type="ORF">DEH80_00425</name>
</gene>
<sequence length="166" mass="18804">MIRPCASCRRRLNWRRAMTVRCATWCCSTICGVITPGPRHWGTTEACRTRASRNCGVRPRSLRSIRRMTRMDSRREDSMNTVRGFWMATLLMAATSAYAQPPAPASGEATRAWLDLQTSGRQATQAERPMEGEVADRVYQRYLDSYTHPIPLQFPREQFAAESGGS</sequence>
<comment type="caution">
    <text evidence="1">The sequence shown here is derived from an EMBL/GenBank/DDBJ whole genome shotgun (WGS) entry which is preliminary data.</text>
</comment>
<protein>
    <recommendedName>
        <fullName evidence="3">DUF3613 domain-containing protein</fullName>
    </recommendedName>
</protein>
<evidence type="ECO:0008006" key="3">
    <source>
        <dbReference type="Google" id="ProtNLM"/>
    </source>
</evidence>
<dbReference type="EMBL" id="QEQK01000001">
    <property type="protein sequence ID" value="PWN57641.1"/>
    <property type="molecule type" value="Genomic_DNA"/>
</dbReference>